<comment type="subcellular location">
    <subcellularLocation>
        <location evidence="1">Mitochondrion membrane</location>
        <topology evidence="1">Multi-pass membrane protein</topology>
    </subcellularLocation>
</comment>
<dbReference type="Pfam" id="PF07114">
    <property type="entry name" value="TMEM126"/>
    <property type="match status" value="1"/>
</dbReference>
<dbReference type="PANTHER" id="PTHR16296">
    <property type="entry name" value="UNCHARACTERIZED HYPOTHALAMUS PROTEIN HT007"/>
    <property type="match status" value="1"/>
</dbReference>
<evidence type="ECO:0000256" key="2">
    <source>
        <dbReference type="ARBA" id="ARBA00022692"/>
    </source>
</evidence>
<proteinExistence type="predicted"/>
<dbReference type="PANTHER" id="PTHR16296:SF2">
    <property type="entry name" value="TRANSMEMBRANE PROTEIN 126A"/>
    <property type="match status" value="1"/>
</dbReference>
<name>A0A336M2D9_CULSO</name>
<accession>A0A336M2D9</accession>
<evidence type="ECO:0000256" key="5">
    <source>
        <dbReference type="ARBA" id="ARBA00023136"/>
    </source>
</evidence>
<evidence type="ECO:0000256" key="4">
    <source>
        <dbReference type="ARBA" id="ARBA00023128"/>
    </source>
</evidence>
<evidence type="ECO:0000256" key="1">
    <source>
        <dbReference type="ARBA" id="ARBA00004225"/>
    </source>
</evidence>
<protein>
    <submittedName>
        <fullName evidence="7">CSON010753 protein</fullName>
    </submittedName>
</protein>
<dbReference type="GO" id="GO:0031966">
    <property type="term" value="C:mitochondrial membrane"/>
    <property type="evidence" value="ECO:0007669"/>
    <property type="project" value="UniProtKB-SubCell"/>
</dbReference>
<dbReference type="GO" id="GO:0032981">
    <property type="term" value="P:mitochondrial respiratory chain complex I assembly"/>
    <property type="evidence" value="ECO:0007669"/>
    <property type="project" value="TreeGrafter"/>
</dbReference>
<feature type="transmembrane region" description="Helical" evidence="6">
    <location>
        <begin position="78"/>
        <end position="99"/>
    </location>
</feature>
<keyword evidence="3 6" id="KW-1133">Transmembrane helix</keyword>
<evidence type="ECO:0000256" key="6">
    <source>
        <dbReference type="SAM" id="Phobius"/>
    </source>
</evidence>
<feature type="transmembrane region" description="Helical" evidence="6">
    <location>
        <begin position="129"/>
        <end position="149"/>
    </location>
</feature>
<organism evidence="7">
    <name type="scientific">Culicoides sonorensis</name>
    <name type="common">Biting midge</name>
    <dbReference type="NCBI Taxonomy" id="179676"/>
    <lineage>
        <taxon>Eukaryota</taxon>
        <taxon>Metazoa</taxon>
        <taxon>Ecdysozoa</taxon>
        <taxon>Arthropoda</taxon>
        <taxon>Hexapoda</taxon>
        <taxon>Insecta</taxon>
        <taxon>Pterygota</taxon>
        <taxon>Neoptera</taxon>
        <taxon>Endopterygota</taxon>
        <taxon>Diptera</taxon>
        <taxon>Nematocera</taxon>
        <taxon>Chironomoidea</taxon>
        <taxon>Ceratopogonidae</taxon>
        <taxon>Ceratopogoninae</taxon>
        <taxon>Culicoides</taxon>
        <taxon>Monoculicoides</taxon>
    </lineage>
</organism>
<dbReference type="EMBL" id="UFQT01000445">
    <property type="protein sequence ID" value="SSX24372.1"/>
    <property type="molecule type" value="Genomic_DNA"/>
</dbReference>
<dbReference type="InterPro" id="IPR009801">
    <property type="entry name" value="TMEM126"/>
</dbReference>
<keyword evidence="4" id="KW-0496">Mitochondrion</keyword>
<evidence type="ECO:0000313" key="7">
    <source>
        <dbReference type="EMBL" id="SSX24372.1"/>
    </source>
</evidence>
<reference evidence="7" key="1">
    <citation type="submission" date="2018-07" db="EMBL/GenBank/DDBJ databases">
        <authorList>
            <person name="Quirk P.G."/>
            <person name="Krulwich T.A."/>
        </authorList>
    </citation>
    <scope>NUCLEOTIDE SEQUENCE</scope>
</reference>
<keyword evidence="5 6" id="KW-0472">Membrane</keyword>
<evidence type="ECO:0000256" key="3">
    <source>
        <dbReference type="ARBA" id="ARBA00022989"/>
    </source>
</evidence>
<dbReference type="VEuPathDB" id="VectorBase:CSON010753"/>
<keyword evidence="2 6" id="KW-0812">Transmembrane</keyword>
<gene>
    <name evidence="7" type="primary">CSON010753</name>
</gene>
<sequence>MALVKTFKEDEIPKGAAILSKKEALEYQIKLIDNWPSKSEVWPLKYSSTMLGITSTISSIYVNNHFRRKLKLMNFNKFSSYLPNVVLPAIMTTLFHANLATRNFTFRLPSITENPKELLKIAGKMFKPIRGHITGFVILNAFIAGILTYKEFESFLSMTEKIQKEIESEFVED</sequence>
<dbReference type="AlphaFoldDB" id="A0A336M2D9"/>